<dbReference type="EMBL" id="GBRH01246666">
    <property type="protein sequence ID" value="JAD51229.1"/>
    <property type="molecule type" value="Transcribed_RNA"/>
</dbReference>
<reference evidence="1" key="2">
    <citation type="journal article" date="2015" name="Data Brief">
        <title>Shoot transcriptome of the giant reed, Arundo donax.</title>
        <authorList>
            <person name="Barrero R.A."/>
            <person name="Guerrero F.D."/>
            <person name="Moolhuijzen P."/>
            <person name="Goolsby J.A."/>
            <person name="Tidwell J."/>
            <person name="Bellgard S.E."/>
            <person name="Bellgard M.I."/>
        </authorList>
    </citation>
    <scope>NUCLEOTIDE SEQUENCE</scope>
    <source>
        <tissue evidence="1">Shoot tissue taken approximately 20 cm above the soil surface</tissue>
    </source>
</reference>
<sequence>MVSLGAHGVLYTCHLILQWKPYRYDVTTGLQEGHQRFTTSLDVLER</sequence>
<reference evidence="1" key="1">
    <citation type="submission" date="2014-09" db="EMBL/GenBank/DDBJ databases">
        <authorList>
            <person name="Magalhaes I.L.F."/>
            <person name="Oliveira U."/>
            <person name="Santos F.R."/>
            <person name="Vidigal T.H.D.A."/>
            <person name="Brescovit A.D."/>
            <person name="Santos A.J."/>
        </authorList>
    </citation>
    <scope>NUCLEOTIDE SEQUENCE</scope>
    <source>
        <tissue evidence="1">Shoot tissue taken approximately 20 cm above the soil surface</tissue>
    </source>
</reference>
<organism evidence="1">
    <name type="scientific">Arundo donax</name>
    <name type="common">Giant reed</name>
    <name type="synonym">Donax arundinaceus</name>
    <dbReference type="NCBI Taxonomy" id="35708"/>
    <lineage>
        <taxon>Eukaryota</taxon>
        <taxon>Viridiplantae</taxon>
        <taxon>Streptophyta</taxon>
        <taxon>Embryophyta</taxon>
        <taxon>Tracheophyta</taxon>
        <taxon>Spermatophyta</taxon>
        <taxon>Magnoliopsida</taxon>
        <taxon>Liliopsida</taxon>
        <taxon>Poales</taxon>
        <taxon>Poaceae</taxon>
        <taxon>PACMAD clade</taxon>
        <taxon>Arundinoideae</taxon>
        <taxon>Arundineae</taxon>
        <taxon>Arundo</taxon>
    </lineage>
</organism>
<dbReference type="AlphaFoldDB" id="A0A0A9AHS3"/>
<proteinExistence type="predicted"/>
<accession>A0A0A9AHS3</accession>
<name>A0A0A9AHS3_ARUDO</name>
<evidence type="ECO:0000313" key="1">
    <source>
        <dbReference type="EMBL" id="JAD51229.1"/>
    </source>
</evidence>
<protein>
    <submittedName>
        <fullName evidence="1">Uncharacterized protein</fullName>
    </submittedName>
</protein>